<dbReference type="KEGG" id="tcl:Tchl_2486"/>
<dbReference type="Proteomes" id="UP000185739">
    <property type="component" value="Chromosome"/>
</dbReference>
<feature type="transmembrane region" description="Helical" evidence="9">
    <location>
        <begin position="143"/>
        <end position="164"/>
    </location>
</feature>
<keyword evidence="7 9" id="KW-1133">Transmembrane helix</keyword>
<name>A0A1H5XPT0_9RHOO</name>
<keyword evidence="13" id="KW-1185">Reference proteome</keyword>
<comment type="function">
    <text evidence="9 10">This protein specifically catalyzes the removal of signal peptides from prolipoproteins.</text>
</comment>
<keyword evidence="12" id="KW-0449">Lipoprotein</keyword>
<evidence type="ECO:0000313" key="12">
    <source>
        <dbReference type="EMBL" id="APR05313.1"/>
    </source>
</evidence>
<keyword evidence="6 9" id="KW-0378">Hydrolase</keyword>
<dbReference type="GO" id="GO:0006508">
    <property type="term" value="P:proteolysis"/>
    <property type="evidence" value="ECO:0007669"/>
    <property type="project" value="UniProtKB-KW"/>
</dbReference>
<evidence type="ECO:0000256" key="10">
    <source>
        <dbReference type="RuleBase" id="RU000594"/>
    </source>
</evidence>
<dbReference type="STRING" id="96773.Tchl_2486"/>
<comment type="similarity">
    <text evidence="1 9 11">Belongs to the peptidase A8 family.</text>
</comment>
<dbReference type="PROSITE" id="PS00855">
    <property type="entry name" value="SPASE_II"/>
    <property type="match status" value="1"/>
</dbReference>
<evidence type="ECO:0000256" key="9">
    <source>
        <dbReference type="HAMAP-Rule" id="MF_00161"/>
    </source>
</evidence>
<dbReference type="EC" id="3.4.23.36" evidence="9"/>
<evidence type="ECO:0000256" key="4">
    <source>
        <dbReference type="ARBA" id="ARBA00022692"/>
    </source>
</evidence>
<protein>
    <recommendedName>
        <fullName evidence="9">Lipoprotein signal peptidase</fullName>
        <ecNumber evidence="9">3.4.23.36</ecNumber>
    </recommendedName>
    <alternativeName>
        <fullName evidence="9">Prolipoprotein signal peptidase</fullName>
    </alternativeName>
    <alternativeName>
        <fullName evidence="9">Signal peptidase II</fullName>
        <shortName evidence="9">SPase II</shortName>
    </alternativeName>
</protein>
<dbReference type="AlphaFoldDB" id="A0A1H5XPT0"/>
<dbReference type="PANTHER" id="PTHR33695">
    <property type="entry name" value="LIPOPROTEIN SIGNAL PEPTIDASE"/>
    <property type="match status" value="1"/>
</dbReference>
<evidence type="ECO:0000256" key="8">
    <source>
        <dbReference type="ARBA" id="ARBA00023136"/>
    </source>
</evidence>
<comment type="pathway">
    <text evidence="9">Protein modification; lipoprotein biosynthesis (signal peptide cleavage).</text>
</comment>
<keyword evidence="4 9" id="KW-0812">Transmembrane</keyword>
<keyword evidence="3 9" id="KW-0645">Protease</keyword>
<keyword evidence="2 9" id="KW-1003">Cell membrane</keyword>
<dbReference type="HAMAP" id="MF_00161">
    <property type="entry name" value="LspA"/>
    <property type="match status" value="1"/>
</dbReference>
<feature type="active site" evidence="9">
    <location>
        <position position="133"/>
    </location>
</feature>
<gene>
    <name evidence="9" type="primary">lspA</name>
    <name evidence="12" type="ORF">Tchl_2486</name>
</gene>
<sequence length="173" mass="18882">MPEAAKAMKPDTGRGALALLLPWLILAAAVGVLDQATKQLVLANLHLGQVVPVTGFFDLVLVFNPGAAFSFLATHGGWQRWFFTVLAMSICTWLLVLMHRHRHERLLPAAFALIIGGALGNVYDRLVHGAVVDFLHFHYAGYSWPAFNLADSAITVGVVLMLWAQCCGPRHVD</sequence>
<evidence type="ECO:0000256" key="1">
    <source>
        <dbReference type="ARBA" id="ARBA00006139"/>
    </source>
</evidence>
<feature type="active site" evidence="9">
    <location>
        <position position="151"/>
    </location>
</feature>
<evidence type="ECO:0000256" key="2">
    <source>
        <dbReference type="ARBA" id="ARBA00022475"/>
    </source>
</evidence>
<comment type="catalytic activity">
    <reaction evidence="9 10">
        <text>Release of signal peptides from bacterial membrane prolipoproteins. Hydrolyzes -Xaa-Yaa-Zaa-|-(S,diacylglyceryl)Cys-, in which Xaa is hydrophobic (preferably Leu), and Yaa (Ala or Ser) and Zaa (Gly or Ala) have small, neutral side chains.</text>
        <dbReference type="EC" id="3.4.23.36"/>
    </reaction>
</comment>
<keyword evidence="8 9" id="KW-0472">Membrane</keyword>
<evidence type="ECO:0000313" key="13">
    <source>
        <dbReference type="Proteomes" id="UP000185739"/>
    </source>
</evidence>
<evidence type="ECO:0000256" key="3">
    <source>
        <dbReference type="ARBA" id="ARBA00022670"/>
    </source>
</evidence>
<accession>A0A1H5XPT0</accession>
<dbReference type="PRINTS" id="PR00781">
    <property type="entry name" value="LIPOSIGPTASE"/>
</dbReference>
<dbReference type="Pfam" id="PF01252">
    <property type="entry name" value="Peptidase_A8"/>
    <property type="match status" value="1"/>
</dbReference>
<comment type="subcellular location">
    <subcellularLocation>
        <location evidence="9">Cell membrane</location>
        <topology evidence="9">Multi-pass membrane protein</topology>
    </subcellularLocation>
</comment>
<evidence type="ECO:0000256" key="7">
    <source>
        <dbReference type="ARBA" id="ARBA00022989"/>
    </source>
</evidence>
<dbReference type="GO" id="GO:0004190">
    <property type="term" value="F:aspartic-type endopeptidase activity"/>
    <property type="evidence" value="ECO:0007669"/>
    <property type="project" value="UniProtKB-UniRule"/>
</dbReference>
<dbReference type="InterPro" id="IPR001872">
    <property type="entry name" value="Peptidase_A8"/>
</dbReference>
<reference evidence="12 13" key="1">
    <citation type="submission" date="2016-12" db="EMBL/GenBank/DDBJ databases">
        <title>Complete genome sequence of Thauera chlorobenzoica, a Betaproteobacterium degrading haloaromatics anaerobically to CO2 and halides.</title>
        <authorList>
            <person name="Goris T."/>
            <person name="Mergelsberg M."/>
            <person name="Boll M."/>
        </authorList>
    </citation>
    <scope>NUCLEOTIDE SEQUENCE [LARGE SCALE GENOMIC DNA]</scope>
    <source>
        <strain evidence="12 13">3CB1</strain>
    </source>
</reference>
<feature type="transmembrane region" description="Helical" evidence="9">
    <location>
        <begin position="15"/>
        <end position="33"/>
    </location>
</feature>
<dbReference type="UniPathway" id="UPA00665"/>
<feature type="transmembrane region" description="Helical" evidence="9">
    <location>
        <begin position="40"/>
        <end position="61"/>
    </location>
</feature>
<dbReference type="PANTHER" id="PTHR33695:SF1">
    <property type="entry name" value="LIPOPROTEIN SIGNAL PEPTIDASE"/>
    <property type="match status" value="1"/>
</dbReference>
<feature type="transmembrane region" description="Helical" evidence="9">
    <location>
        <begin position="81"/>
        <end position="99"/>
    </location>
</feature>
<evidence type="ECO:0000256" key="6">
    <source>
        <dbReference type="ARBA" id="ARBA00022801"/>
    </source>
</evidence>
<evidence type="ECO:0000256" key="5">
    <source>
        <dbReference type="ARBA" id="ARBA00022750"/>
    </source>
</evidence>
<keyword evidence="5 9" id="KW-0064">Aspartyl protease</keyword>
<evidence type="ECO:0000256" key="11">
    <source>
        <dbReference type="RuleBase" id="RU004181"/>
    </source>
</evidence>
<organism evidence="12 13">
    <name type="scientific">Thauera chlorobenzoica</name>
    <dbReference type="NCBI Taxonomy" id="96773"/>
    <lineage>
        <taxon>Bacteria</taxon>
        <taxon>Pseudomonadati</taxon>
        <taxon>Pseudomonadota</taxon>
        <taxon>Betaproteobacteria</taxon>
        <taxon>Rhodocyclales</taxon>
        <taxon>Zoogloeaceae</taxon>
        <taxon>Thauera</taxon>
    </lineage>
</organism>
<feature type="transmembrane region" description="Helical" evidence="9">
    <location>
        <begin position="106"/>
        <end position="123"/>
    </location>
</feature>
<dbReference type="NCBIfam" id="TIGR00077">
    <property type="entry name" value="lspA"/>
    <property type="match status" value="1"/>
</dbReference>
<proteinExistence type="inferred from homology"/>
<dbReference type="GO" id="GO:0005886">
    <property type="term" value="C:plasma membrane"/>
    <property type="evidence" value="ECO:0007669"/>
    <property type="project" value="UniProtKB-SubCell"/>
</dbReference>
<dbReference type="EMBL" id="CP018839">
    <property type="protein sequence ID" value="APR05313.1"/>
    <property type="molecule type" value="Genomic_DNA"/>
</dbReference>